<dbReference type="PANTHER" id="PTHR14237:SF80">
    <property type="entry name" value="MOLYBDENUM COFACTOR SULFURASE"/>
    <property type="match status" value="1"/>
</dbReference>
<dbReference type="GO" id="GO:0043545">
    <property type="term" value="P:molybdopterin cofactor metabolic process"/>
    <property type="evidence" value="ECO:0007669"/>
    <property type="project" value="TreeGrafter"/>
</dbReference>
<feature type="compositionally biased region" description="Basic and acidic residues" evidence="1">
    <location>
        <begin position="506"/>
        <end position="525"/>
    </location>
</feature>
<dbReference type="GO" id="GO:0008265">
    <property type="term" value="F:molybdenum cofactor sulfurtransferase activity"/>
    <property type="evidence" value="ECO:0007669"/>
    <property type="project" value="TreeGrafter"/>
</dbReference>
<gene>
    <name evidence="3" type="ORF">EI97DRAFT_289335</name>
</gene>
<organism evidence="3 4">
    <name type="scientific">Westerdykella ornata</name>
    <dbReference type="NCBI Taxonomy" id="318751"/>
    <lineage>
        <taxon>Eukaryota</taxon>
        <taxon>Fungi</taxon>
        <taxon>Dikarya</taxon>
        <taxon>Ascomycota</taxon>
        <taxon>Pezizomycotina</taxon>
        <taxon>Dothideomycetes</taxon>
        <taxon>Pleosporomycetidae</taxon>
        <taxon>Pleosporales</taxon>
        <taxon>Sporormiaceae</taxon>
        <taxon>Westerdykella</taxon>
    </lineage>
</organism>
<dbReference type="AlphaFoldDB" id="A0A6A6JMM5"/>
<keyword evidence="3" id="KW-0808">Transferase</keyword>
<feature type="region of interest" description="Disordered" evidence="1">
    <location>
        <begin position="506"/>
        <end position="539"/>
    </location>
</feature>
<name>A0A6A6JMM5_WESOR</name>
<dbReference type="EMBL" id="ML986490">
    <property type="protein sequence ID" value="KAF2277373.1"/>
    <property type="molecule type" value="Genomic_DNA"/>
</dbReference>
<evidence type="ECO:0000313" key="4">
    <source>
        <dbReference type="Proteomes" id="UP000800097"/>
    </source>
</evidence>
<dbReference type="InterPro" id="IPR000192">
    <property type="entry name" value="Aminotrans_V_dom"/>
</dbReference>
<dbReference type="SUPFAM" id="SSF53383">
    <property type="entry name" value="PLP-dependent transferases"/>
    <property type="match status" value="1"/>
</dbReference>
<dbReference type="Proteomes" id="UP000800097">
    <property type="component" value="Unassembled WGS sequence"/>
</dbReference>
<dbReference type="OrthoDB" id="10264306at2759"/>
<feature type="domain" description="Aminotransferase class V" evidence="2">
    <location>
        <begin position="42"/>
        <end position="468"/>
    </location>
</feature>
<dbReference type="InterPro" id="IPR015421">
    <property type="entry name" value="PyrdxlP-dep_Trfase_major"/>
</dbReference>
<dbReference type="PANTHER" id="PTHR14237">
    <property type="entry name" value="MOLYBDOPTERIN COFACTOR SULFURASE MOSC"/>
    <property type="match status" value="1"/>
</dbReference>
<dbReference type="Gene3D" id="3.40.640.10">
    <property type="entry name" value="Type I PLP-dependent aspartate aminotransferase-like (Major domain)"/>
    <property type="match status" value="1"/>
</dbReference>
<dbReference type="InterPro" id="IPR015424">
    <property type="entry name" value="PyrdxlP-dep_Trfase"/>
</dbReference>
<dbReference type="GeneID" id="54547606"/>
<proteinExistence type="predicted"/>
<protein>
    <submittedName>
        <fullName evidence="3">PLP-dependent transferase</fullName>
    </submittedName>
</protein>
<evidence type="ECO:0000256" key="1">
    <source>
        <dbReference type="SAM" id="MobiDB-lite"/>
    </source>
</evidence>
<accession>A0A6A6JMM5</accession>
<dbReference type="Pfam" id="PF00266">
    <property type="entry name" value="Aminotran_5"/>
    <property type="match status" value="1"/>
</dbReference>
<dbReference type="RefSeq" id="XP_033654912.1">
    <property type="nucleotide sequence ID" value="XM_033794431.1"/>
</dbReference>
<feature type="compositionally biased region" description="Polar residues" evidence="1">
    <location>
        <begin position="526"/>
        <end position="537"/>
    </location>
</feature>
<evidence type="ECO:0000313" key="3">
    <source>
        <dbReference type="EMBL" id="KAF2277373.1"/>
    </source>
</evidence>
<sequence>MKQPPSYSHLLTNREGLDEDTSYDRCIEHLRRVEYPMLDGLTYLDHAGTTLPSRTLMMTFSQHMQTTLLGNPHSSSSSAPNAAHQIIETTRRKVLHMFGASPDHFDVVFVANATSGIKLVVEAFSGFEEGFDYYYHRDSHTSLVGVRELAERSRCLATDEEVEHWISNREYSDNEHPKRPTLFAYPAQSNMNGRRLPLSWPTLLRCTQGKAQIYTLLDIAALVSTSPIDLSNHTTAPDFLVLSFYKIFGFPDLGALIVRKSAGHVFEKRKYFGGGTTDMITCTTSPWVARKSALRDRLEDGTGATHSILALSCAIDAHNLLFGGLKQVSQHTSWLSARLYAGLSELRHANGNPVCKIYKDPTSTYGESRTQGATVVFNICRSDGSWIPSSTVGRVAAEHDILIRTGGLCNPAGMSQAIGIADEDLQEAYMRGFRCGTEEHALGNRDLPNGMVRASLGAISTTKDVDIFLDFLRKRFVEAEEQPEKVVVEVEKRDAQELAGVKAHETIHHSDNSMEIRTHDSEESGPHSSTVAQSQLRNQKRLRWIPRSIVELRMRSKQRTGRRVVPGSQRNS</sequence>
<evidence type="ECO:0000259" key="2">
    <source>
        <dbReference type="Pfam" id="PF00266"/>
    </source>
</evidence>
<reference evidence="3" key="1">
    <citation type="journal article" date="2020" name="Stud. Mycol.">
        <title>101 Dothideomycetes genomes: a test case for predicting lifestyles and emergence of pathogens.</title>
        <authorList>
            <person name="Haridas S."/>
            <person name="Albert R."/>
            <person name="Binder M."/>
            <person name="Bloem J."/>
            <person name="Labutti K."/>
            <person name="Salamov A."/>
            <person name="Andreopoulos B."/>
            <person name="Baker S."/>
            <person name="Barry K."/>
            <person name="Bills G."/>
            <person name="Bluhm B."/>
            <person name="Cannon C."/>
            <person name="Castanera R."/>
            <person name="Culley D."/>
            <person name="Daum C."/>
            <person name="Ezra D."/>
            <person name="Gonzalez J."/>
            <person name="Henrissat B."/>
            <person name="Kuo A."/>
            <person name="Liang C."/>
            <person name="Lipzen A."/>
            <person name="Lutzoni F."/>
            <person name="Magnuson J."/>
            <person name="Mondo S."/>
            <person name="Nolan M."/>
            <person name="Ohm R."/>
            <person name="Pangilinan J."/>
            <person name="Park H.-J."/>
            <person name="Ramirez L."/>
            <person name="Alfaro M."/>
            <person name="Sun H."/>
            <person name="Tritt A."/>
            <person name="Yoshinaga Y."/>
            <person name="Zwiers L.-H."/>
            <person name="Turgeon B."/>
            <person name="Goodwin S."/>
            <person name="Spatafora J."/>
            <person name="Crous P."/>
            <person name="Grigoriev I."/>
        </authorList>
    </citation>
    <scope>NUCLEOTIDE SEQUENCE</scope>
    <source>
        <strain evidence="3">CBS 379.55</strain>
    </source>
</reference>
<keyword evidence="4" id="KW-1185">Reference proteome</keyword>